<evidence type="ECO:0000256" key="2">
    <source>
        <dbReference type="SAM" id="SignalP"/>
    </source>
</evidence>
<evidence type="ECO:0000256" key="1">
    <source>
        <dbReference type="SAM" id="MobiDB-lite"/>
    </source>
</evidence>
<organism evidence="3 4">
    <name type="scientific">Rousettus aegyptiacus</name>
    <name type="common">Egyptian fruit bat</name>
    <name type="synonym">Pteropus aegyptiacus</name>
    <dbReference type="NCBI Taxonomy" id="9407"/>
    <lineage>
        <taxon>Eukaryota</taxon>
        <taxon>Metazoa</taxon>
        <taxon>Chordata</taxon>
        <taxon>Craniata</taxon>
        <taxon>Vertebrata</taxon>
        <taxon>Euteleostomi</taxon>
        <taxon>Mammalia</taxon>
        <taxon>Eutheria</taxon>
        <taxon>Laurasiatheria</taxon>
        <taxon>Chiroptera</taxon>
        <taxon>Yinpterochiroptera</taxon>
        <taxon>Pteropodoidea</taxon>
        <taxon>Pteropodidae</taxon>
        <taxon>Rousettinae</taxon>
        <taxon>Rousettus</taxon>
    </lineage>
</organism>
<comment type="caution">
    <text evidence="3">The sequence shown here is derived from an EMBL/GenBank/DDBJ whole genome shotgun (WGS) entry which is preliminary data.</text>
</comment>
<feature type="region of interest" description="Disordered" evidence="1">
    <location>
        <begin position="160"/>
        <end position="186"/>
    </location>
</feature>
<evidence type="ECO:0000313" key="4">
    <source>
        <dbReference type="Proteomes" id="UP000593571"/>
    </source>
</evidence>
<feature type="compositionally biased region" description="Pro residues" evidence="1">
    <location>
        <begin position="127"/>
        <end position="137"/>
    </location>
</feature>
<feature type="signal peptide" evidence="2">
    <location>
        <begin position="1"/>
        <end position="18"/>
    </location>
</feature>
<evidence type="ECO:0000313" key="3">
    <source>
        <dbReference type="EMBL" id="KAF6496101.1"/>
    </source>
</evidence>
<feature type="chain" id="PRO_5029747245" evidence="2">
    <location>
        <begin position="19"/>
        <end position="186"/>
    </location>
</feature>
<dbReference type="AlphaFoldDB" id="A0A7J8JHV3"/>
<dbReference type="Proteomes" id="UP000593571">
    <property type="component" value="Unassembled WGS sequence"/>
</dbReference>
<accession>A0A7J8JHV3</accession>
<gene>
    <name evidence="3" type="ORF">HJG63_010331</name>
</gene>
<name>A0A7J8JHV3_ROUAE</name>
<sequence length="186" mass="21012">MAPLKTLFLLLLLCHVCGTSLPTSSSPCTYCMQRYRIGSNIATGFISVTGLPEGCALNATLCTHWGFQYWMGYIKVKSESGQSCQEPENLGETWACWRWTSSGRKIHNHAEGPAVREIVQWLHSPTTPKPTPSPRPQSPQMYDQLKAALGQNLDLPYRDYSRKENYNKSPHAMEVPAPKSRTRRKR</sequence>
<dbReference type="EMBL" id="JACASE010000002">
    <property type="protein sequence ID" value="KAF6496101.1"/>
    <property type="molecule type" value="Genomic_DNA"/>
</dbReference>
<reference evidence="3 4" key="1">
    <citation type="journal article" date="2020" name="Nature">
        <title>Six reference-quality genomes reveal evolution of bat adaptations.</title>
        <authorList>
            <person name="Jebb D."/>
            <person name="Huang Z."/>
            <person name="Pippel M."/>
            <person name="Hughes G.M."/>
            <person name="Lavrichenko K."/>
            <person name="Devanna P."/>
            <person name="Winkler S."/>
            <person name="Jermiin L.S."/>
            <person name="Skirmuntt E.C."/>
            <person name="Katzourakis A."/>
            <person name="Burkitt-Gray L."/>
            <person name="Ray D.A."/>
            <person name="Sullivan K.A.M."/>
            <person name="Roscito J.G."/>
            <person name="Kirilenko B.M."/>
            <person name="Davalos L.M."/>
            <person name="Corthals A.P."/>
            <person name="Power M.L."/>
            <person name="Jones G."/>
            <person name="Ransome R.D."/>
            <person name="Dechmann D.K.N."/>
            <person name="Locatelli A.G."/>
            <person name="Puechmaille S.J."/>
            <person name="Fedrigo O."/>
            <person name="Jarvis E.D."/>
            <person name="Hiller M."/>
            <person name="Vernes S.C."/>
            <person name="Myers E.W."/>
            <person name="Teeling E.C."/>
        </authorList>
    </citation>
    <scope>NUCLEOTIDE SEQUENCE [LARGE SCALE GENOMIC DNA]</scope>
    <source>
        <strain evidence="3">MRouAeg1</strain>
        <tissue evidence="3">Muscle</tissue>
    </source>
</reference>
<keyword evidence="4" id="KW-1185">Reference proteome</keyword>
<protein>
    <submittedName>
        <fullName evidence="3">Uncharacterized protein</fullName>
    </submittedName>
</protein>
<proteinExistence type="predicted"/>
<keyword evidence="2" id="KW-0732">Signal</keyword>
<feature type="region of interest" description="Disordered" evidence="1">
    <location>
        <begin position="124"/>
        <end position="145"/>
    </location>
</feature>